<dbReference type="PROSITE" id="PS50983">
    <property type="entry name" value="FE_B12_PBP"/>
    <property type="match status" value="1"/>
</dbReference>
<dbReference type="SUPFAM" id="SSF53807">
    <property type="entry name" value="Helical backbone' metal receptor"/>
    <property type="match status" value="1"/>
</dbReference>
<dbReference type="Gene3D" id="3.40.50.1980">
    <property type="entry name" value="Nitrogenase molybdenum iron protein domain"/>
    <property type="match status" value="2"/>
</dbReference>
<dbReference type="PANTHER" id="PTHR30535:SF34">
    <property type="entry name" value="MOLYBDATE-BINDING PROTEIN MOLA"/>
    <property type="match status" value="1"/>
</dbReference>
<proteinExistence type="predicted"/>
<evidence type="ECO:0000313" key="3">
    <source>
        <dbReference type="EMBL" id="CAB4678260.1"/>
    </source>
</evidence>
<gene>
    <name evidence="3" type="ORF">UFOPK2366_00025</name>
</gene>
<dbReference type="InterPro" id="IPR050902">
    <property type="entry name" value="ABC_Transporter_SBP"/>
</dbReference>
<evidence type="ECO:0000256" key="1">
    <source>
        <dbReference type="ARBA" id="ARBA00022729"/>
    </source>
</evidence>
<sequence>MSRVSYSRFRPAVALLGLSLTVLAGCGSDAPTAANTGSVAPDRIAASSTTEVASVTTEVAYSAADANGTVTLSAQPVKIISLSPTHTEMLFAIGAGRQVIAVDDQSNFPAEAAAVKSDLSGFTPNIEAIAGYEPDLVVISADMSKLAEQLSQIGIPVWLGLSATSLNDVYAQINQLGALTGNGEAASALVTKMTSDVEAIVADVPKLSTPLTYYHELDPTYYSATSNTFVGQLYAMAGLRNIADTAESGNDYPQLSAEFIVSQNPDIVFLADTKCCQQDAATVIARDGWSQVNAVKNGSVVAMDDDIASRWGPRVVDYLRAIVDAVNTASAGSAG</sequence>
<organism evidence="3">
    <name type="scientific">freshwater metagenome</name>
    <dbReference type="NCBI Taxonomy" id="449393"/>
    <lineage>
        <taxon>unclassified sequences</taxon>
        <taxon>metagenomes</taxon>
        <taxon>ecological metagenomes</taxon>
    </lineage>
</organism>
<dbReference type="PANTHER" id="PTHR30535">
    <property type="entry name" value="VITAMIN B12-BINDING PROTEIN"/>
    <property type="match status" value="1"/>
</dbReference>
<dbReference type="InterPro" id="IPR054828">
    <property type="entry name" value="Vit_B12_bind_prot"/>
</dbReference>
<reference evidence="3" key="1">
    <citation type="submission" date="2020-05" db="EMBL/GenBank/DDBJ databases">
        <authorList>
            <person name="Chiriac C."/>
            <person name="Salcher M."/>
            <person name="Ghai R."/>
            <person name="Kavagutti S V."/>
        </authorList>
    </citation>
    <scope>NUCLEOTIDE SEQUENCE</scope>
</reference>
<dbReference type="InterPro" id="IPR002491">
    <property type="entry name" value="ABC_transptr_periplasmic_BD"/>
</dbReference>
<dbReference type="PROSITE" id="PS51257">
    <property type="entry name" value="PROKAR_LIPOPROTEIN"/>
    <property type="match status" value="1"/>
</dbReference>
<accession>A0A6J6MVE8</accession>
<keyword evidence="1" id="KW-0732">Signal</keyword>
<feature type="domain" description="Fe/B12 periplasmic-binding" evidence="2">
    <location>
        <begin position="78"/>
        <end position="330"/>
    </location>
</feature>
<protein>
    <submittedName>
        <fullName evidence="3">Unannotated protein</fullName>
    </submittedName>
</protein>
<name>A0A6J6MVE8_9ZZZZ</name>
<evidence type="ECO:0000259" key="2">
    <source>
        <dbReference type="PROSITE" id="PS50983"/>
    </source>
</evidence>
<dbReference type="GO" id="GO:0071281">
    <property type="term" value="P:cellular response to iron ion"/>
    <property type="evidence" value="ECO:0007669"/>
    <property type="project" value="TreeGrafter"/>
</dbReference>
<dbReference type="CDD" id="cd01143">
    <property type="entry name" value="YvrC"/>
    <property type="match status" value="1"/>
</dbReference>
<dbReference type="Pfam" id="PF01497">
    <property type="entry name" value="Peripla_BP_2"/>
    <property type="match status" value="1"/>
</dbReference>
<dbReference type="NCBIfam" id="NF038402">
    <property type="entry name" value="TroA_like"/>
    <property type="match status" value="1"/>
</dbReference>
<dbReference type="AlphaFoldDB" id="A0A6J6MVE8"/>
<dbReference type="EMBL" id="CAEZXM010000002">
    <property type="protein sequence ID" value="CAB4678260.1"/>
    <property type="molecule type" value="Genomic_DNA"/>
</dbReference>